<protein>
    <recommendedName>
        <fullName evidence="2">NACHT domain-containing protein</fullName>
    </recommendedName>
</protein>
<evidence type="ECO:0000259" key="2">
    <source>
        <dbReference type="PROSITE" id="PS50837"/>
    </source>
</evidence>
<sequence>MPKPSLDLSRFFRFGRPRSQEPPQSVHSSIQNTHESKNVSVDGNMNHINYNYTNAVVNQNSNKFMVELLEKTIPGAAFDSSARDPPPRCHPGTRLAILARCLDFIADASDEKKVRWVVGAAGVGKSAIMQNVAESPLPSVCVRASIFFSINGRSDGTKAIITLAFQLATKCEPYRQFIEHEITRDPSLPQASVSVQFKKFVTEPFVHHPRLNSLGRVLIIVDGIDECEKSHTQRELLQLISDLCSTYPTSPVLWIIASRPEPHITSFFAQDTVKAVYEREEILVDSDEARSDVEKFLRDELIKIQKEFSLNPQSQWPQEHELWKLANAAGGLFVYADTVMRYVGDRTSGNPTSQLNDVLKVIDAHPLPNIPQEEHPMARLDVLYAQILSKIPDRVMVNARKILLALVWDSRGEECFRKGNFLLLCNWLDMTCDDAYAAIRLLSSVLDAPERQKAHRLQLRSYHKSFIDYLSDSNRSRFSSTIEARQLEIELTFKVLKQTPDGIHFSDLFMDYAIRGSKSFKIGTLMCSSGSEGKISLSWPPGGETDWDDNKVRLHIYKSAISNVVEGFRHGELAFHTEFCIRLLTTRWDSYILDRFPFRELQNVVFAGSRHQEFVQHGILKEVSVRMIDFTHIIPWYTRLRVCLPTATMENLSDPWNPGCKHNRVGDWGEGKNDDWNTDFRTGGVFDSCDFCLQRLERQLDDCKTRFPDLLATILFTSTDKSFVEFRFIDPDDGVSEWTYRLVYYILEEERRRLGSAV</sequence>
<dbReference type="Gene3D" id="3.40.50.300">
    <property type="entry name" value="P-loop containing nucleotide triphosphate hydrolases"/>
    <property type="match status" value="1"/>
</dbReference>
<name>A0A8H7C3H5_AGABI</name>
<dbReference type="PANTHER" id="PTHR10039">
    <property type="entry name" value="AMELOGENIN"/>
    <property type="match status" value="1"/>
</dbReference>
<comment type="caution">
    <text evidence="3">The sequence shown here is derived from an EMBL/GenBank/DDBJ whole genome shotgun (WGS) entry which is preliminary data.</text>
</comment>
<keyword evidence="1" id="KW-0677">Repeat</keyword>
<dbReference type="AlphaFoldDB" id="A0A8H7C3H5"/>
<accession>A0A8H7C3H5</accession>
<dbReference type="InterPro" id="IPR007111">
    <property type="entry name" value="NACHT_NTPase"/>
</dbReference>
<feature type="domain" description="NACHT" evidence="2">
    <location>
        <begin position="113"/>
        <end position="260"/>
    </location>
</feature>
<reference evidence="3 4" key="1">
    <citation type="journal article" name="Sci. Rep.">
        <title>Telomere-to-telomere assembled and centromere annotated genomes of the two main subspecies of the button mushroom Agaricus bisporus reveal especially polymorphic chromosome ends.</title>
        <authorList>
            <person name="Sonnenberg A.S.M."/>
            <person name="Sedaghat-Telgerd N."/>
            <person name="Lavrijssen B."/>
            <person name="Ohm R.A."/>
            <person name="Hendrickx P.M."/>
            <person name="Scholtmeijer K."/>
            <person name="Baars J.J.P."/>
            <person name="van Peer A."/>
        </authorList>
    </citation>
    <scope>NUCLEOTIDE SEQUENCE [LARGE SCALE GENOMIC DNA]</scope>
    <source>
        <strain evidence="3 4">H119_p4</strain>
    </source>
</reference>
<dbReference type="Proteomes" id="UP000629468">
    <property type="component" value="Unassembled WGS sequence"/>
</dbReference>
<proteinExistence type="predicted"/>
<dbReference type="PROSITE" id="PS50837">
    <property type="entry name" value="NACHT"/>
    <property type="match status" value="1"/>
</dbReference>
<dbReference type="PANTHER" id="PTHR10039:SF14">
    <property type="entry name" value="NACHT DOMAIN-CONTAINING PROTEIN"/>
    <property type="match status" value="1"/>
</dbReference>
<dbReference type="EMBL" id="JABXXO010000013">
    <property type="protein sequence ID" value="KAF7761602.1"/>
    <property type="molecule type" value="Genomic_DNA"/>
</dbReference>
<organism evidence="3 4">
    <name type="scientific">Agaricus bisporus var. burnettii</name>
    <dbReference type="NCBI Taxonomy" id="192524"/>
    <lineage>
        <taxon>Eukaryota</taxon>
        <taxon>Fungi</taxon>
        <taxon>Dikarya</taxon>
        <taxon>Basidiomycota</taxon>
        <taxon>Agaricomycotina</taxon>
        <taxon>Agaricomycetes</taxon>
        <taxon>Agaricomycetidae</taxon>
        <taxon>Agaricales</taxon>
        <taxon>Agaricineae</taxon>
        <taxon>Agaricaceae</taxon>
        <taxon>Agaricus</taxon>
    </lineage>
</organism>
<evidence type="ECO:0000313" key="3">
    <source>
        <dbReference type="EMBL" id="KAF7761602.1"/>
    </source>
</evidence>
<dbReference type="SUPFAM" id="SSF52540">
    <property type="entry name" value="P-loop containing nucleoside triphosphate hydrolases"/>
    <property type="match status" value="1"/>
</dbReference>
<dbReference type="Pfam" id="PF24883">
    <property type="entry name" value="NPHP3_N"/>
    <property type="match status" value="1"/>
</dbReference>
<evidence type="ECO:0000313" key="4">
    <source>
        <dbReference type="Proteomes" id="UP000629468"/>
    </source>
</evidence>
<gene>
    <name evidence="3" type="ORF">Agabi119p4_9594</name>
</gene>
<dbReference type="InterPro" id="IPR027417">
    <property type="entry name" value="P-loop_NTPase"/>
</dbReference>
<dbReference type="InterPro" id="IPR056884">
    <property type="entry name" value="NPHP3-like_N"/>
</dbReference>
<evidence type="ECO:0000256" key="1">
    <source>
        <dbReference type="ARBA" id="ARBA00022737"/>
    </source>
</evidence>